<reference evidence="1" key="1">
    <citation type="submission" date="2018-05" db="EMBL/GenBank/DDBJ databases">
        <title>Draft genome of Mucuna pruriens seed.</title>
        <authorList>
            <person name="Nnadi N.E."/>
            <person name="Vos R."/>
            <person name="Hasami M.H."/>
            <person name="Devisetty U.K."/>
            <person name="Aguiy J.C."/>
        </authorList>
    </citation>
    <scope>NUCLEOTIDE SEQUENCE [LARGE SCALE GENOMIC DNA]</scope>
    <source>
        <strain evidence="1">JCA_2017</strain>
    </source>
</reference>
<organism evidence="1 2">
    <name type="scientific">Mucuna pruriens</name>
    <name type="common">Velvet bean</name>
    <name type="synonym">Dolichos pruriens</name>
    <dbReference type="NCBI Taxonomy" id="157652"/>
    <lineage>
        <taxon>Eukaryota</taxon>
        <taxon>Viridiplantae</taxon>
        <taxon>Streptophyta</taxon>
        <taxon>Embryophyta</taxon>
        <taxon>Tracheophyta</taxon>
        <taxon>Spermatophyta</taxon>
        <taxon>Magnoliopsida</taxon>
        <taxon>eudicotyledons</taxon>
        <taxon>Gunneridae</taxon>
        <taxon>Pentapetalae</taxon>
        <taxon>rosids</taxon>
        <taxon>fabids</taxon>
        <taxon>Fabales</taxon>
        <taxon>Fabaceae</taxon>
        <taxon>Papilionoideae</taxon>
        <taxon>50 kb inversion clade</taxon>
        <taxon>NPAAA clade</taxon>
        <taxon>indigoferoid/millettioid clade</taxon>
        <taxon>Phaseoleae</taxon>
        <taxon>Mucuna</taxon>
    </lineage>
</organism>
<protein>
    <submittedName>
        <fullName evidence="1">Uncharacterized protein</fullName>
    </submittedName>
</protein>
<keyword evidence="2" id="KW-1185">Reference proteome</keyword>
<comment type="caution">
    <text evidence="1">The sequence shown here is derived from an EMBL/GenBank/DDBJ whole genome shotgun (WGS) entry which is preliminary data.</text>
</comment>
<proteinExistence type="predicted"/>
<dbReference type="AlphaFoldDB" id="A0A371F5K8"/>
<evidence type="ECO:0000313" key="2">
    <source>
        <dbReference type="Proteomes" id="UP000257109"/>
    </source>
</evidence>
<dbReference type="EMBL" id="QJKJ01010523">
    <property type="protein sequence ID" value="RDX73443.1"/>
    <property type="molecule type" value="Genomic_DNA"/>
</dbReference>
<evidence type="ECO:0000313" key="1">
    <source>
        <dbReference type="EMBL" id="RDX73443.1"/>
    </source>
</evidence>
<dbReference type="OrthoDB" id="5968890at2759"/>
<name>A0A371F5K8_MUCPR</name>
<gene>
    <name evidence="1" type="ORF">CR513_46956</name>
</gene>
<dbReference type="Proteomes" id="UP000257109">
    <property type="component" value="Unassembled WGS sequence"/>
</dbReference>
<feature type="non-terminal residue" evidence="1">
    <location>
        <position position="1"/>
    </location>
</feature>
<sequence length="105" mass="12183">MSGGRGAWLVLRLAKIIDKHELYAHILRRSPLYSHFTPLCSTFAWAQEEMPGIDLDFLCHRFSIITGTHLIAKKRKMGDEKRMVAKEEIRKLLAANFIKEVRYPT</sequence>
<accession>A0A371F5K8</accession>